<evidence type="ECO:0000256" key="2">
    <source>
        <dbReference type="PROSITE-ProRule" id="PRU00176"/>
    </source>
</evidence>
<accession>A0A8J6CAU7</accession>
<comment type="caution">
    <text evidence="5">The sequence shown here is derived from an EMBL/GenBank/DDBJ whole genome shotgun (WGS) entry which is preliminary data.</text>
</comment>
<dbReference type="Proteomes" id="UP000751190">
    <property type="component" value="Unassembled WGS sequence"/>
</dbReference>
<feature type="compositionally biased region" description="Basic and acidic residues" evidence="3">
    <location>
        <begin position="72"/>
        <end position="87"/>
    </location>
</feature>
<gene>
    <name evidence="5" type="ORF">KFE25_010893</name>
</gene>
<reference evidence="5" key="1">
    <citation type="submission" date="2021-05" db="EMBL/GenBank/DDBJ databases">
        <title>The genome of the haptophyte Pavlova lutheri (Diacronema luteri, Pavlovales) - a model for lipid biosynthesis in eukaryotic algae.</title>
        <authorList>
            <person name="Hulatt C.J."/>
            <person name="Posewitz M.C."/>
        </authorList>
    </citation>
    <scope>NUCLEOTIDE SEQUENCE</scope>
    <source>
        <strain evidence="5">NIVA-4/92</strain>
    </source>
</reference>
<sequence>MPPTRLWVGNVPYNSTQDELETLFLRHGKITNISYREGFSFIDFETEDEAHEAKSKLHDTNYQGRRLQVEFARSDGPRARGERHDGPPPEDESGSRHLYVARIPEAVSVDELRDFFAVNGNVLNVKMLPQKGEFKSAFVDFEHPAEAAAAFRSSAKLHGATLRLDYNHRTPRPPHAGARGIDGPGGYERGGRERLDDRYGAYGGREREYGYERGGGGGGYERGGGGYGGGYERGGGGYGGGGYGGNERDYDYERGGPRGGGGYERGGGGYAPHDGYGDRPPMYERAGPAYERAGPAYERAGPAYDAGGAPYGGRGGYDDRRDPYDGRRDPNDRREPLPPPLPALYAPPTREPYPDERRGPPSYERDERGAYGGPRGGYDERGRGYGGGYGDAAAGREYECAQPLSAGPPPDYGARAPPGRSSAERGAGGYGGRDDRERDRAGGPPYGSGARPDYASDEYARGGGPPPPMGASARGYDDYGPRR</sequence>
<proteinExistence type="predicted"/>
<dbReference type="PANTHER" id="PTHR48025:SF1">
    <property type="entry name" value="RRM DOMAIN-CONTAINING PROTEIN"/>
    <property type="match status" value="1"/>
</dbReference>
<feature type="region of interest" description="Disordered" evidence="3">
    <location>
        <begin position="249"/>
        <end position="483"/>
    </location>
</feature>
<dbReference type="InterPro" id="IPR035979">
    <property type="entry name" value="RBD_domain_sf"/>
</dbReference>
<evidence type="ECO:0000256" key="1">
    <source>
        <dbReference type="ARBA" id="ARBA00022884"/>
    </source>
</evidence>
<dbReference type="InterPro" id="IPR000504">
    <property type="entry name" value="RRM_dom"/>
</dbReference>
<dbReference type="SUPFAM" id="SSF54928">
    <property type="entry name" value="RNA-binding domain, RBD"/>
    <property type="match status" value="2"/>
</dbReference>
<evidence type="ECO:0000313" key="6">
    <source>
        <dbReference type="Proteomes" id="UP000751190"/>
    </source>
</evidence>
<dbReference type="Pfam" id="PF00076">
    <property type="entry name" value="RRM_1"/>
    <property type="match status" value="2"/>
</dbReference>
<evidence type="ECO:0000256" key="3">
    <source>
        <dbReference type="SAM" id="MobiDB-lite"/>
    </source>
</evidence>
<feature type="compositionally biased region" description="Low complexity" evidence="3">
    <location>
        <begin position="299"/>
        <end position="308"/>
    </location>
</feature>
<feature type="domain" description="RRM" evidence="4">
    <location>
        <begin position="4"/>
        <end position="74"/>
    </location>
</feature>
<dbReference type="GO" id="GO:0003729">
    <property type="term" value="F:mRNA binding"/>
    <property type="evidence" value="ECO:0007669"/>
    <property type="project" value="TreeGrafter"/>
</dbReference>
<feature type="region of interest" description="Disordered" evidence="3">
    <location>
        <begin position="166"/>
        <end position="198"/>
    </location>
</feature>
<dbReference type="SMART" id="SM00360">
    <property type="entry name" value="RRM"/>
    <property type="match status" value="2"/>
</dbReference>
<dbReference type="CDD" id="cd00590">
    <property type="entry name" value="RRM_SF"/>
    <property type="match status" value="1"/>
</dbReference>
<dbReference type="GO" id="GO:0005634">
    <property type="term" value="C:nucleus"/>
    <property type="evidence" value="ECO:0007669"/>
    <property type="project" value="TreeGrafter"/>
</dbReference>
<protein>
    <recommendedName>
        <fullName evidence="4">RRM domain-containing protein</fullName>
    </recommendedName>
</protein>
<feature type="region of interest" description="Disordered" evidence="3">
    <location>
        <begin position="72"/>
        <end position="97"/>
    </location>
</feature>
<keyword evidence="6" id="KW-1185">Reference proteome</keyword>
<organism evidence="5 6">
    <name type="scientific">Diacronema lutheri</name>
    <name type="common">Unicellular marine alga</name>
    <name type="synonym">Monochrysis lutheri</name>
    <dbReference type="NCBI Taxonomy" id="2081491"/>
    <lineage>
        <taxon>Eukaryota</taxon>
        <taxon>Haptista</taxon>
        <taxon>Haptophyta</taxon>
        <taxon>Pavlovophyceae</taxon>
        <taxon>Pavlovales</taxon>
        <taxon>Pavlovaceae</taxon>
        <taxon>Diacronema</taxon>
    </lineage>
</organism>
<dbReference type="AlphaFoldDB" id="A0A8J6CAU7"/>
<dbReference type="OrthoDB" id="5970at2759"/>
<evidence type="ECO:0000313" key="5">
    <source>
        <dbReference type="EMBL" id="KAG8460838.1"/>
    </source>
</evidence>
<dbReference type="InterPro" id="IPR012677">
    <property type="entry name" value="Nucleotide-bd_a/b_plait_sf"/>
</dbReference>
<feature type="domain" description="RRM" evidence="4">
    <location>
        <begin position="96"/>
        <end position="169"/>
    </location>
</feature>
<name>A0A8J6CAU7_DIALT</name>
<evidence type="ECO:0000259" key="4">
    <source>
        <dbReference type="PROSITE" id="PS50102"/>
    </source>
</evidence>
<dbReference type="Gene3D" id="3.30.70.330">
    <property type="match status" value="2"/>
</dbReference>
<dbReference type="PANTHER" id="PTHR48025">
    <property type="entry name" value="OS02G0815200 PROTEIN"/>
    <property type="match status" value="1"/>
</dbReference>
<dbReference type="EMBL" id="JAGTXO010000030">
    <property type="protein sequence ID" value="KAG8460838.1"/>
    <property type="molecule type" value="Genomic_DNA"/>
</dbReference>
<keyword evidence="1 2" id="KW-0694">RNA-binding</keyword>
<feature type="compositionally biased region" description="Basic and acidic residues" evidence="3">
    <location>
        <begin position="352"/>
        <end position="369"/>
    </location>
</feature>
<dbReference type="InterPro" id="IPR050502">
    <property type="entry name" value="Euk_RNA-bind_prot"/>
</dbReference>
<feature type="compositionally biased region" description="Basic and acidic residues" evidence="3">
    <location>
        <begin position="432"/>
        <end position="441"/>
    </location>
</feature>
<feature type="compositionally biased region" description="Basic and acidic residues" evidence="3">
    <location>
        <begin position="316"/>
        <end position="336"/>
    </location>
</feature>
<feature type="compositionally biased region" description="Gly residues" evidence="3">
    <location>
        <begin position="257"/>
        <end position="270"/>
    </location>
</feature>
<dbReference type="PROSITE" id="PS50102">
    <property type="entry name" value="RRM"/>
    <property type="match status" value="2"/>
</dbReference>
<feature type="compositionally biased region" description="Basic and acidic residues" evidence="3">
    <location>
        <begin position="189"/>
        <end position="198"/>
    </location>
</feature>